<protein>
    <submittedName>
        <fullName evidence="2">Uncharacterized protein</fullName>
    </submittedName>
</protein>
<feature type="non-terminal residue" evidence="2">
    <location>
        <position position="89"/>
    </location>
</feature>
<keyword evidence="3" id="KW-1185">Reference proteome</keyword>
<feature type="region of interest" description="Disordered" evidence="1">
    <location>
        <begin position="29"/>
        <end position="63"/>
    </location>
</feature>
<accession>A0AAV0LL80</accession>
<comment type="caution">
    <text evidence="2">The sequence shown here is derived from an EMBL/GenBank/DDBJ whole genome shotgun (WGS) entry which is preliminary data.</text>
</comment>
<evidence type="ECO:0000256" key="1">
    <source>
        <dbReference type="SAM" id="MobiDB-lite"/>
    </source>
</evidence>
<evidence type="ECO:0000313" key="2">
    <source>
        <dbReference type="EMBL" id="CAI0434524.1"/>
    </source>
</evidence>
<organism evidence="2 3">
    <name type="scientific">Linum tenue</name>
    <dbReference type="NCBI Taxonomy" id="586396"/>
    <lineage>
        <taxon>Eukaryota</taxon>
        <taxon>Viridiplantae</taxon>
        <taxon>Streptophyta</taxon>
        <taxon>Embryophyta</taxon>
        <taxon>Tracheophyta</taxon>
        <taxon>Spermatophyta</taxon>
        <taxon>Magnoliopsida</taxon>
        <taxon>eudicotyledons</taxon>
        <taxon>Gunneridae</taxon>
        <taxon>Pentapetalae</taxon>
        <taxon>rosids</taxon>
        <taxon>fabids</taxon>
        <taxon>Malpighiales</taxon>
        <taxon>Linaceae</taxon>
        <taxon>Linum</taxon>
    </lineage>
</organism>
<dbReference type="Proteomes" id="UP001154282">
    <property type="component" value="Unassembled WGS sequence"/>
</dbReference>
<feature type="non-terminal residue" evidence="2">
    <location>
        <position position="1"/>
    </location>
</feature>
<name>A0AAV0LL80_9ROSI</name>
<sequence>DSPLPSFLFPTPFQFGFPKNHAAKNPCQRLHAATARGRAKRKEEGKKGESSVGFPSPTAAPVPDSDLIPFAFLAVTLRVRSSISEEINV</sequence>
<gene>
    <name evidence="2" type="ORF">LITE_LOCUS24300</name>
</gene>
<dbReference type="AlphaFoldDB" id="A0AAV0LL80"/>
<proteinExistence type="predicted"/>
<reference evidence="2" key="1">
    <citation type="submission" date="2022-08" db="EMBL/GenBank/DDBJ databases">
        <authorList>
            <person name="Gutierrez-Valencia J."/>
        </authorList>
    </citation>
    <scope>NUCLEOTIDE SEQUENCE</scope>
</reference>
<evidence type="ECO:0000313" key="3">
    <source>
        <dbReference type="Proteomes" id="UP001154282"/>
    </source>
</evidence>
<dbReference type="EMBL" id="CAMGYJ010000006">
    <property type="protein sequence ID" value="CAI0434524.1"/>
    <property type="molecule type" value="Genomic_DNA"/>
</dbReference>